<gene>
    <name evidence="1" type="ORF">SKTS_09640</name>
</gene>
<sequence length="192" mass="21259">MSDFLTSPLGKLDGDERLVSPVFKGPTAKGFGFRGEIALKLATSIAGEKRPPDIKTDQVFIISNDEKITFYASFVDSLAHLELISEVVGPYFTPEGKYFIFAGNVDLLKKYTIVLNGITYYVLPLDEGTVYNEMLDLMYIEKGDLKKMDMGGKLEAMAVASATKFGNKFPEVSYAQALQEMGPVKVYENRPV</sequence>
<reference evidence="2" key="1">
    <citation type="submission" date="2020-03" db="EMBL/GenBank/DDBJ databases">
        <title>Complete genome sequence of sulfur-oxidizing bacterium skT11.</title>
        <authorList>
            <person name="Kanda M."/>
            <person name="Kojima H."/>
            <person name="Fukui M."/>
        </authorList>
    </citation>
    <scope>NUCLEOTIDE SEQUENCE [LARGE SCALE GENOMIC DNA]</scope>
    <source>
        <strain evidence="2">skT11</strain>
    </source>
</reference>
<accession>A0A6F8V8Q8</accession>
<dbReference type="EMBL" id="AP022853">
    <property type="protein sequence ID" value="BCB26078.1"/>
    <property type="molecule type" value="Genomic_DNA"/>
</dbReference>
<dbReference type="RefSeq" id="WP_173061170.1">
    <property type="nucleotide sequence ID" value="NZ_AP022853.1"/>
</dbReference>
<proteinExistence type="predicted"/>
<organism evidence="1 2">
    <name type="scientific">Sulfurimicrobium lacus</name>
    <dbReference type="NCBI Taxonomy" id="2715678"/>
    <lineage>
        <taxon>Bacteria</taxon>
        <taxon>Pseudomonadati</taxon>
        <taxon>Pseudomonadota</taxon>
        <taxon>Betaproteobacteria</taxon>
        <taxon>Nitrosomonadales</taxon>
        <taxon>Sulfuricellaceae</taxon>
        <taxon>Sulfurimicrobium</taxon>
    </lineage>
</organism>
<keyword evidence="2" id="KW-1185">Reference proteome</keyword>
<protein>
    <submittedName>
        <fullName evidence="1">Uncharacterized protein</fullName>
    </submittedName>
</protein>
<name>A0A6F8V8Q8_9PROT</name>
<dbReference type="KEGG" id="slac:SKTS_09640"/>
<evidence type="ECO:0000313" key="2">
    <source>
        <dbReference type="Proteomes" id="UP000502260"/>
    </source>
</evidence>
<dbReference type="Proteomes" id="UP000502260">
    <property type="component" value="Chromosome"/>
</dbReference>
<evidence type="ECO:0000313" key="1">
    <source>
        <dbReference type="EMBL" id="BCB26078.1"/>
    </source>
</evidence>
<dbReference type="AlphaFoldDB" id="A0A6F8V8Q8"/>